<dbReference type="EMBL" id="BMFZ01000010">
    <property type="protein sequence ID" value="GGA55531.1"/>
    <property type="molecule type" value="Genomic_DNA"/>
</dbReference>
<gene>
    <name evidence="1" type="ORF">GCM10011328_33750</name>
</gene>
<name>A0ABQ1H2E4_9GAMM</name>
<keyword evidence="2" id="KW-1185">Reference proteome</keyword>
<dbReference type="Proteomes" id="UP000627464">
    <property type="component" value="Unassembled WGS sequence"/>
</dbReference>
<protein>
    <submittedName>
        <fullName evidence="1">Uncharacterized protein</fullName>
    </submittedName>
</protein>
<evidence type="ECO:0000313" key="1">
    <source>
        <dbReference type="EMBL" id="GGA55531.1"/>
    </source>
</evidence>
<sequence>MEEGVSPLSVRKALEKLMNIGAMRIVQGSVIDINPVINSSPLIYHSITEKKFTDINVKMPELR</sequence>
<dbReference type="RefSeq" id="WP_188474711.1">
    <property type="nucleotide sequence ID" value="NZ_BMFZ01000010.1"/>
</dbReference>
<reference evidence="2" key="1">
    <citation type="journal article" date="2019" name="Int. J. Syst. Evol. Microbiol.">
        <title>The Global Catalogue of Microorganisms (GCM) 10K type strain sequencing project: providing services to taxonomists for standard genome sequencing and annotation.</title>
        <authorList>
            <consortium name="The Broad Institute Genomics Platform"/>
            <consortium name="The Broad Institute Genome Sequencing Center for Infectious Disease"/>
            <person name="Wu L."/>
            <person name="Ma J."/>
        </authorList>
    </citation>
    <scope>NUCLEOTIDE SEQUENCE [LARGE SCALE GENOMIC DNA]</scope>
    <source>
        <strain evidence="2">CGMCC 1.12806</strain>
    </source>
</reference>
<proteinExistence type="predicted"/>
<comment type="caution">
    <text evidence="1">The sequence shown here is derived from an EMBL/GenBank/DDBJ whole genome shotgun (WGS) entry which is preliminary data.</text>
</comment>
<evidence type="ECO:0000313" key="2">
    <source>
        <dbReference type="Proteomes" id="UP000627464"/>
    </source>
</evidence>
<accession>A0ABQ1H2E4</accession>
<organism evidence="1 2">
    <name type="scientific">Hafnia psychrotolerans</name>
    <dbReference type="NCBI Taxonomy" id="1477018"/>
    <lineage>
        <taxon>Bacteria</taxon>
        <taxon>Pseudomonadati</taxon>
        <taxon>Pseudomonadota</taxon>
        <taxon>Gammaproteobacteria</taxon>
        <taxon>Enterobacterales</taxon>
        <taxon>Hafniaceae</taxon>
        <taxon>Hafnia</taxon>
    </lineage>
</organism>